<dbReference type="Proteomes" id="UP000091857">
    <property type="component" value="Chromosome 8"/>
</dbReference>
<keyword evidence="2" id="KW-1185">Reference proteome</keyword>
<sequence>MKISLAAKLSYYHFRFPSYSSLYKRAAISSFIITRKLNLQMAGSTGGDLSVLPEGCVANVLSFTGPLDVGRLSIVSSTFKSAAESDAVWEQFLPPEYHSIISESSDSSLLACSSSKKELYLHLCDNPVLIEDGKKSFSLDKVSGKKCYMLSARDLIIVWGDNPTYWRWTSEHNSRFPEVAELIGVCWLEIRGKINTCLLSQDTLYGAYLVYKTTPAAYVFEDQPVDVTLGLAGTEGCKRSVYILDTKREQEQDYQQQRQQRQIAISEVGVFGFSAMGWRAPEPTREKNKGEYPKEREDGWVEIELGEFFNNKGEEGELEMSISEVNGGDWKGGLIILGIEIRPKRG</sequence>
<evidence type="ECO:0000313" key="2">
    <source>
        <dbReference type="Proteomes" id="UP000091857"/>
    </source>
</evidence>
<evidence type="ECO:0000313" key="1">
    <source>
        <dbReference type="EMBL" id="KAG8649555.1"/>
    </source>
</evidence>
<protein>
    <submittedName>
        <fullName evidence="1">Uncharacterized protein</fullName>
    </submittedName>
</protein>
<accession>A0ACB7HAP0</accession>
<proteinExistence type="predicted"/>
<gene>
    <name evidence="1" type="ORF">MANES_08G105600v8</name>
</gene>
<name>A0ACB7HAP0_MANES</name>
<dbReference type="EMBL" id="CM004394">
    <property type="protein sequence ID" value="KAG8649555.1"/>
    <property type="molecule type" value="Genomic_DNA"/>
</dbReference>
<organism evidence="1 2">
    <name type="scientific">Manihot esculenta</name>
    <name type="common">Cassava</name>
    <name type="synonym">Jatropha manihot</name>
    <dbReference type="NCBI Taxonomy" id="3983"/>
    <lineage>
        <taxon>Eukaryota</taxon>
        <taxon>Viridiplantae</taxon>
        <taxon>Streptophyta</taxon>
        <taxon>Embryophyta</taxon>
        <taxon>Tracheophyta</taxon>
        <taxon>Spermatophyta</taxon>
        <taxon>Magnoliopsida</taxon>
        <taxon>eudicotyledons</taxon>
        <taxon>Gunneridae</taxon>
        <taxon>Pentapetalae</taxon>
        <taxon>rosids</taxon>
        <taxon>fabids</taxon>
        <taxon>Malpighiales</taxon>
        <taxon>Euphorbiaceae</taxon>
        <taxon>Crotonoideae</taxon>
        <taxon>Manihoteae</taxon>
        <taxon>Manihot</taxon>
    </lineage>
</organism>
<reference evidence="2" key="1">
    <citation type="journal article" date="2016" name="Nat. Biotechnol.">
        <title>Sequencing wild and cultivated cassava and related species reveals extensive interspecific hybridization and genetic diversity.</title>
        <authorList>
            <person name="Bredeson J.V."/>
            <person name="Lyons J.B."/>
            <person name="Prochnik S.E."/>
            <person name="Wu G.A."/>
            <person name="Ha C.M."/>
            <person name="Edsinger-Gonzales E."/>
            <person name="Grimwood J."/>
            <person name="Schmutz J."/>
            <person name="Rabbi I.Y."/>
            <person name="Egesi C."/>
            <person name="Nauluvula P."/>
            <person name="Lebot V."/>
            <person name="Ndunguru J."/>
            <person name="Mkamilo G."/>
            <person name="Bart R.S."/>
            <person name="Setter T.L."/>
            <person name="Gleadow R.M."/>
            <person name="Kulakow P."/>
            <person name="Ferguson M.E."/>
            <person name="Rounsley S."/>
            <person name="Rokhsar D.S."/>
        </authorList>
    </citation>
    <scope>NUCLEOTIDE SEQUENCE [LARGE SCALE GENOMIC DNA]</scope>
    <source>
        <strain evidence="2">cv. AM560-2</strain>
    </source>
</reference>
<comment type="caution">
    <text evidence="1">The sequence shown here is derived from an EMBL/GenBank/DDBJ whole genome shotgun (WGS) entry which is preliminary data.</text>
</comment>